<protein>
    <submittedName>
        <fullName evidence="1">Uncharacterized protein</fullName>
    </submittedName>
</protein>
<dbReference type="KEGG" id="nar:Saro_2999"/>
<reference evidence="2" key="1">
    <citation type="submission" date="2006-01" db="EMBL/GenBank/DDBJ databases">
        <title>Complete sequence of Novosphingobium aromaticivorans DSM 12444.</title>
        <authorList>
            <consortium name="US DOE Joint Genome Institute"/>
            <person name="Copeland A."/>
            <person name="Lucas S."/>
            <person name="Lapidus A."/>
            <person name="Barry K."/>
            <person name="Detter J.C."/>
            <person name="Glavina T."/>
            <person name="Hammon N."/>
            <person name="Israni S."/>
            <person name="Pitluck S."/>
            <person name="Chain P."/>
            <person name="Malfatti S."/>
            <person name="Shin M."/>
            <person name="Vergez L."/>
            <person name="Schmutz J."/>
            <person name="Larimer F."/>
            <person name="Land M."/>
            <person name="Kyrpides N."/>
            <person name="Ivanova N."/>
            <person name="Fredrickson J."/>
            <person name="Balkwill D."/>
            <person name="Romine M.F."/>
            <person name="Richardson P."/>
        </authorList>
    </citation>
    <scope>NUCLEOTIDE SEQUENCE [LARGE SCALE GENOMIC DNA]</scope>
    <source>
        <strain evidence="2">ATCC 700278 / DSM 12444 / CCUG 56034 / CIP 105152 / NBRC 16084 / F199</strain>
    </source>
</reference>
<keyword evidence="2" id="KW-1185">Reference proteome</keyword>
<accession>Q2G3Y9</accession>
<dbReference type="Proteomes" id="UP000009134">
    <property type="component" value="Chromosome"/>
</dbReference>
<dbReference type="STRING" id="279238.Saro_2999"/>
<organism evidence="1 2">
    <name type="scientific">Novosphingobium aromaticivorans (strain ATCC 700278 / DSM 12444 / CCUG 56034 / CIP 105152 / NBRC 16084 / F199)</name>
    <dbReference type="NCBI Taxonomy" id="279238"/>
    <lineage>
        <taxon>Bacteria</taxon>
        <taxon>Pseudomonadati</taxon>
        <taxon>Pseudomonadota</taxon>
        <taxon>Alphaproteobacteria</taxon>
        <taxon>Sphingomonadales</taxon>
        <taxon>Sphingomonadaceae</taxon>
        <taxon>Novosphingobium</taxon>
    </lineage>
</organism>
<evidence type="ECO:0000313" key="1">
    <source>
        <dbReference type="EMBL" id="ABD27434.1"/>
    </source>
</evidence>
<sequence>MSRRLRRALRARSISPWARASEMVIKWGGRGFGHSSRKQRLTAPAPPSYSAEATAYFAAMSVQPDATRKSALDTLIASLKSAGVWAKLDWLTVHAAHDEQAARVNAVNPAQVASVGVAPTFTTDRGYTGNGTTQYLNTGWNPSSAGGKFTQNDCFMGMWAGTDVTSGAQYDCGNSNATINGRSGATSPITAQSAASSTPTLPVSTSIGFTSFTRTSSTAGVAYKNGASMGAISSTSTTLRNASFLICAANSSTTGTVTAANFSTRRNQALCWGQGLSGAEQLALYNALATYMTAVGA</sequence>
<name>Q2G3Y9_NOVAD</name>
<dbReference type="HOGENOM" id="CLU_936380_0_0_5"/>
<dbReference type="AlphaFoldDB" id="Q2G3Y9"/>
<gene>
    <name evidence="1" type="ordered locus">Saro_2999</name>
</gene>
<dbReference type="EMBL" id="CP000248">
    <property type="protein sequence ID" value="ABD27434.1"/>
    <property type="molecule type" value="Genomic_DNA"/>
</dbReference>
<proteinExistence type="predicted"/>
<evidence type="ECO:0000313" key="2">
    <source>
        <dbReference type="Proteomes" id="UP000009134"/>
    </source>
</evidence>